<reference evidence="11 12" key="1">
    <citation type="submission" date="2020-02" db="EMBL/GenBank/DDBJ databases">
        <title>Fructobacillus sp. isolated from paper mulberry of Taiwan.</title>
        <authorList>
            <person name="Lin S.-T."/>
        </authorList>
    </citation>
    <scope>NUCLEOTIDE SEQUENCE [LARGE SCALE GENOMIC DNA]</scope>
    <source>
        <strain evidence="11 12">M1-10</strain>
    </source>
</reference>
<protein>
    <submittedName>
        <fullName evidence="11">Uncharacterized protein</fullName>
    </submittedName>
</protein>
<feature type="compositionally biased region" description="Low complexity" evidence="6">
    <location>
        <begin position="445"/>
        <end position="458"/>
    </location>
</feature>
<evidence type="ECO:0000313" key="11">
    <source>
        <dbReference type="EMBL" id="MBS9334846.1"/>
    </source>
</evidence>
<evidence type="ECO:0000259" key="10">
    <source>
        <dbReference type="Pfam" id="PF17961"/>
    </source>
</evidence>
<feature type="compositionally biased region" description="Low complexity" evidence="6">
    <location>
        <begin position="629"/>
        <end position="646"/>
    </location>
</feature>
<feature type="chain" id="PRO_5045366702" evidence="8">
    <location>
        <begin position="25"/>
        <end position="813"/>
    </location>
</feature>
<comment type="caution">
    <text evidence="11">The sequence shown here is derived from an EMBL/GenBank/DDBJ whole genome shotgun (WGS) entry which is preliminary data.</text>
</comment>
<feature type="region of interest" description="Disordered" evidence="6">
    <location>
        <begin position="175"/>
        <end position="194"/>
    </location>
</feature>
<feature type="compositionally biased region" description="Low complexity" evidence="6">
    <location>
        <begin position="380"/>
        <end position="390"/>
    </location>
</feature>
<dbReference type="Pfam" id="PF17961">
    <property type="entry name" value="Big_8"/>
    <property type="match status" value="1"/>
</dbReference>
<dbReference type="InterPro" id="IPR041171">
    <property type="entry name" value="SDR_Ig"/>
</dbReference>
<evidence type="ECO:0000256" key="6">
    <source>
        <dbReference type="SAM" id="MobiDB-lite"/>
    </source>
</evidence>
<feature type="domain" description="Collagen binding" evidence="9">
    <location>
        <begin position="191"/>
        <end position="313"/>
    </location>
</feature>
<evidence type="ECO:0000256" key="1">
    <source>
        <dbReference type="ARBA" id="ARBA00004168"/>
    </source>
</evidence>
<name>A0ABS5QR15_9LACO</name>
<dbReference type="Proteomes" id="UP001519418">
    <property type="component" value="Unassembled WGS sequence"/>
</dbReference>
<feature type="compositionally biased region" description="Pro residues" evidence="6">
    <location>
        <begin position="473"/>
        <end position="483"/>
    </location>
</feature>
<evidence type="ECO:0000256" key="5">
    <source>
        <dbReference type="ARBA" id="ARBA00023088"/>
    </source>
</evidence>
<keyword evidence="7" id="KW-1133">Transmembrane helix</keyword>
<feature type="compositionally biased region" description="Polar residues" evidence="6">
    <location>
        <begin position="725"/>
        <end position="737"/>
    </location>
</feature>
<evidence type="ECO:0000259" key="9">
    <source>
        <dbReference type="Pfam" id="PF05737"/>
    </source>
</evidence>
<keyword evidence="5" id="KW-0572">Peptidoglycan-anchor</keyword>
<feature type="compositionally biased region" description="Low complexity" evidence="6">
    <location>
        <begin position="584"/>
        <end position="605"/>
    </location>
</feature>
<dbReference type="InterPro" id="IPR008456">
    <property type="entry name" value="Collagen-bd_dom"/>
</dbReference>
<dbReference type="EMBL" id="JAAMFI010000001">
    <property type="protein sequence ID" value="MBS9334846.1"/>
    <property type="molecule type" value="Genomic_DNA"/>
</dbReference>
<evidence type="ECO:0000256" key="7">
    <source>
        <dbReference type="SAM" id="Phobius"/>
    </source>
</evidence>
<feature type="compositionally biased region" description="Low complexity" evidence="6">
    <location>
        <begin position="532"/>
        <end position="549"/>
    </location>
</feature>
<dbReference type="Pfam" id="PF05737">
    <property type="entry name" value="Collagen_bind"/>
    <property type="match status" value="1"/>
</dbReference>
<feature type="compositionally biased region" description="Basic and acidic residues" evidence="6">
    <location>
        <begin position="185"/>
        <end position="194"/>
    </location>
</feature>
<dbReference type="Gene3D" id="2.60.40.1280">
    <property type="match status" value="1"/>
</dbReference>
<evidence type="ECO:0000256" key="2">
    <source>
        <dbReference type="ARBA" id="ARBA00022512"/>
    </source>
</evidence>
<feature type="signal peptide" evidence="8">
    <location>
        <begin position="1"/>
        <end position="24"/>
    </location>
</feature>
<feature type="domain" description="SDR-like Ig" evidence="10">
    <location>
        <begin position="56"/>
        <end position="146"/>
    </location>
</feature>
<dbReference type="InterPro" id="IPR011252">
    <property type="entry name" value="Fibrogen-bd_dom1"/>
</dbReference>
<feature type="compositionally biased region" description="Low complexity" evidence="6">
    <location>
        <begin position="398"/>
        <end position="410"/>
    </location>
</feature>
<keyword evidence="2" id="KW-0134">Cell wall</keyword>
<proteinExistence type="predicted"/>
<dbReference type="SUPFAM" id="SSF49401">
    <property type="entry name" value="Bacterial adhesins"/>
    <property type="match status" value="2"/>
</dbReference>
<evidence type="ECO:0000313" key="12">
    <source>
        <dbReference type="Proteomes" id="UP001519418"/>
    </source>
</evidence>
<feature type="compositionally biased region" description="Low complexity" evidence="6">
    <location>
        <begin position="495"/>
        <end position="508"/>
    </location>
</feature>
<evidence type="ECO:0000256" key="4">
    <source>
        <dbReference type="ARBA" id="ARBA00022729"/>
    </source>
</evidence>
<accession>A0ABS5QR15</accession>
<evidence type="ECO:0000256" key="3">
    <source>
        <dbReference type="ARBA" id="ARBA00022525"/>
    </source>
</evidence>
<keyword evidence="7" id="KW-0472">Membrane</keyword>
<keyword evidence="3" id="KW-0964">Secreted</keyword>
<comment type="subcellular location">
    <subcellularLocation>
        <location evidence="1">Secreted</location>
        <location evidence="1">Cell wall</location>
        <topology evidence="1">Peptidoglycan-anchor</topology>
    </subcellularLocation>
</comment>
<dbReference type="RefSeq" id="WP_213819446.1">
    <property type="nucleotide sequence ID" value="NZ_JAAMFI010000001.1"/>
</dbReference>
<feature type="compositionally biased region" description="Pro residues" evidence="6">
    <location>
        <begin position="681"/>
        <end position="690"/>
    </location>
</feature>
<gene>
    <name evidence="11" type="ORF">G6R27_02185</name>
</gene>
<evidence type="ECO:0000256" key="8">
    <source>
        <dbReference type="SAM" id="SignalP"/>
    </source>
</evidence>
<feature type="compositionally biased region" description="Low complexity" evidence="6">
    <location>
        <begin position="691"/>
        <end position="718"/>
    </location>
</feature>
<keyword evidence="12" id="KW-1185">Reference proteome</keyword>
<keyword evidence="7" id="KW-0812">Transmembrane</keyword>
<sequence length="813" mass="83477">MLKKIMTAMAVVFLSGMMNVVGMADTTNESGPKTSEWITAIHLTDDSHPGASSYGPYDNMTIQWDYLIPKGTDLKAGDQLTVAFPDVFVAKGPTEFDIYENGDSTKAKTGVGKIDANDNKLTITWTKAAEKTVSEMDFHGYFDRQVHFNVSDKSKAQQIPIDWGVSGKVANSVPKSADIVPDTSGDGKRPLRKDGDFAGEGPGLIYWVVRVNYTEDNVQNAVIKDTLGPGETLDMSRGITVFSCKVDGDNVSQVGTISPKSLTVDKDLTSFTVDLGDISGAYNIFYYVKFDENAPKGTVYINSVVFTGNKYRETVDNVPTAAYGGHGGSNGPTDDGGKDDNGGDNTPVNPDPEPTPDNDGGKGDNGGNDTPVNPDPEPTPNNGGDTPNNDGGNGDGGNTPKNDGGNTPNNDDGKGDNGGNDTPVNPDPEPTPKPNNDGGNGDGGNTPKNDGGNTPNNDDGGKGDNGANDTPVNPDPEPTPTPTPNNDGGNGDGGNTPKNDGGNTPSNDDGGKGNNGANDTPVNPDPEPTPTPNNGGDTPKNDGGNTPNNDDGKGDNGGNDTPVNPDPEPTPKPNNDGGNGDGGDTPNNDGGNTPKNDGGNTPNNDDGGKGDNGANDTPVNPDPEPTPTPNNDGGNSDGSNTPNNNDGGRGDNGGNDTPVTPAPEPAPSNGGDNTPVDPEPEPVQPEPTPVLPNTSGGDSSDNSGSSDGNDSSNGVGYSDGKDSTNDNIVTPSNNQPTPALPTLPNTGGEGDDDASNAVLSAEPTLPALPNTGGEDDSQLLLPATAKEQKTNNVWLILPVVIIGLNFWLTKKKR</sequence>
<keyword evidence="4 8" id="KW-0732">Signal</keyword>
<dbReference type="Gene3D" id="2.60.40.740">
    <property type="match status" value="1"/>
</dbReference>
<organism evidence="11 12">
    <name type="scientific">Fructobacillus papyriferae</name>
    <dbReference type="NCBI Taxonomy" id="2713171"/>
    <lineage>
        <taxon>Bacteria</taxon>
        <taxon>Bacillati</taxon>
        <taxon>Bacillota</taxon>
        <taxon>Bacilli</taxon>
        <taxon>Lactobacillales</taxon>
        <taxon>Lactobacillaceae</taxon>
        <taxon>Fructobacillus</taxon>
    </lineage>
</organism>
<feature type="region of interest" description="Disordered" evidence="6">
    <location>
        <begin position="318"/>
        <end position="776"/>
    </location>
</feature>
<dbReference type="InterPro" id="IPR008966">
    <property type="entry name" value="Adhesion_dom_sf"/>
</dbReference>
<feature type="transmembrane region" description="Helical" evidence="7">
    <location>
        <begin position="792"/>
        <end position="808"/>
    </location>
</feature>